<dbReference type="AlphaFoldDB" id="A0A9P7G3J5"/>
<name>A0A9P7G3J5_9AGAR</name>
<reference evidence="2" key="1">
    <citation type="submission" date="2020-07" db="EMBL/GenBank/DDBJ databases">
        <authorList>
            <person name="Nieuwenhuis M."/>
            <person name="Van De Peppel L.J.J."/>
        </authorList>
    </citation>
    <scope>NUCLEOTIDE SEQUENCE</scope>
    <source>
        <strain evidence="2">AP01</strain>
        <tissue evidence="2">Mycelium</tissue>
    </source>
</reference>
<feature type="region of interest" description="Disordered" evidence="1">
    <location>
        <begin position="186"/>
        <end position="214"/>
    </location>
</feature>
<evidence type="ECO:0000313" key="2">
    <source>
        <dbReference type="EMBL" id="KAG5640147.1"/>
    </source>
</evidence>
<gene>
    <name evidence="2" type="ORF">DXG03_000929</name>
</gene>
<comment type="caution">
    <text evidence="2">The sequence shown here is derived from an EMBL/GenBank/DDBJ whole genome shotgun (WGS) entry which is preliminary data.</text>
</comment>
<keyword evidence="3" id="KW-1185">Reference proteome</keyword>
<dbReference type="OrthoDB" id="10583286at2759"/>
<protein>
    <submittedName>
        <fullName evidence="2">Uncharacterized protein</fullName>
    </submittedName>
</protein>
<dbReference type="EMBL" id="JABCKV010001119">
    <property type="protein sequence ID" value="KAG5640147.1"/>
    <property type="molecule type" value="Genomic_DNA"/>
</dbReference>
<accession>A0A9P7G3J5</accession>
<organism evidence="2 3">
    <name type="scientific">Asterophora parasitica</name>
    <dbReference type="NCBI Taxonomy" id="117018"/>
    <lineage>
        <taxon>Eukaryota</taxon>
        <taxon>Fungi</taxon>
        <taxon>Dikarya</taxon>
        <taxon>Basidiomycota</taxon>
        <taxon>Agaricomycotina</taxon>
        <taxon>Agaricomycetes</taxon>
        <taxon>Agaricomycetidae</taxon>
        <taxon>Agaricales</taxon>
        <taxon>Tricholomatineae</taxon>
        <taxon>Lyophyllaceae</taxon>
        <taxon>Asterophora</taxon>
    </lineage>
</organism>
<proteinExistence type="predicted"/>
<sequence>MKKPKITNLNDNVLPPKVDWLSSIKKMLIDLGVSNTTTIDSDVIRLEMSLSRPKNGAYVVEMSEKAKRMLTNPAKTLRSAIDSYSLAKGMGDDKKIRFYPLLTREQEEEREKTKYFLNVLIAHYKKSEVDDVLVKIPMGGRVDRLLVENKDKTAPKFYEFGEVAEIVGVSLSVLEDLRQKSIVEKAEKKKENRKRKNEEMKEDGKKKKVVEDEA</sequence>
<reference evidence="2" key="2">
    <citation type="submission" date="2021-10" db="EMBL/GenBank/DDBJ databases">
        <title>Phylogenomics reveals ancestral predisposition of the termite-cultivated fungus Termitomyces towards a domesticated lifestyle.</title>
        <authorList>
            <person name="Auxier B."/>
            <person name="Grum-Grzhimaylo A."/>
            <person name="Cardenas M.E."/>
            <person name="Lodge J.D."/>
            <person name="Laessoe T."/>
            <person name="Pedersen O."/>
            <person name="Smith M.E."/>
            <person name="Kuyper T.W."/>
            <person name="Franco-Molano E.A."/>
            <person name="Baroni T.J."/>
            <person name="Aanen D.K."/>
        </authorList>
    </citation>
    <scope>NUCLEOTIDE SEQUENCE</scope>
    <source>
        <strain evidence="2">AP01</strain>
        <tissue evidence="2">Mycelium</tissue>
    </source>
</reference>
<dbReference type="Proteomes" id="UP000775547">
    <property type="component" value="Unassembled WGS sequence"/>
</dbReference>
<evidence type="ECO:0000256" key="1">
    <source>
        <dbReference type="SAM" id="MobiDB-lite"/>
    </source>
</evidence>
<evidence type="ECO:0000313" key="3">
    <source>
        <dbReference type="Proteomes" id="UP000775547"/>
    </source>
</evidence>